<feature type="region of interest" description="Disordered" evidence="1">
    <location>
        <begin position="158"/>
        <end position="188"/>
    </location>
</feature>
<name>A0AAV7PTR3_PLEWA</name>
<dbReference type="GO" id="GO:0001228">
    <property type="term" value="F:DNA-binding transcription activator activity, RNA polymerase II-specific"/>
    <property type="evidence" value="ECO:0007669"/>
    <property type="project" value="TreeGrafter"/>
</dbReference>
<protein>
    <submittedName>
        <fullName evidence="2">Uncharacterized protein</fullName>
    </submittedName>
</protein>
<evidence type="ECO:0000313" key="2">
    <source>
        <dbReference type="EMBL" id="KAJ1130657.1"/>
    </source>
</evidence>
<organism evidence="2 3">
    <name type="scientific">Pleurodeles waltl</name>
    <name type="common">Iberian ribbed newt</name>
    <dbReference type="NCBI Taxonomy" id="8319"/>
    <lineage>
        <taxon>Eukaryota</taxon>
        <taxon>Metazoa</taxon>
        <taxon>Chordata</taxon>
        <taxon>Craniata</taxon>
        <taxon>Vertebrata</taxon>
        <taxon>Euteleostomi</taxon>
        <taxon>Amphibia</taxon>
        <taxon>Batrachia</taxon>
        <taxon>Caudata</taxon>
        <taxon>Salamandroidea</taxon>
        <taxon>Salamandridae</taxon>
        <taxon>Pleurodelinae</taxon>
        <taxon>Pleurodeles</taxon>
    </lineage>
</organism>
<evidence type="ECO:0000256" key="1">
    <source>
        <dbReference type="SAM" id="MobiDB-lite"/>
    </source>
</evidence>
<dbReference type="PANTHER" id="PTHR14678:SF1">
    <property type="entry name" value="ZINC FINGER PROTEIN 750"/>
    <property type="match status" value="1"/>
</dbReference>
<gene>
    <name evidence="2" type="ORF">NDU88_009008</name>
</gene>
<dbReference type="InterPro" id="IPR039363">
    <property type="entry name" value="ZNF750"/>
</dbReference>
<dbReference type="GO" id="GO:0008544">
    <property type="term" value="P:epidermis development"/>
    <property type="evidence" value="ECO:0007669"/>
    <property type="project" value="TreeGrafter"/>
</dbReference>
<evidence type="ECO:0000313" key="3">
    <source>
        <dbReference type="Proteomes" id="UP001066276"/>
    </source>
</evidence>
<accession>A0AAV7PTR3</accession>
<dbReference type="GO" id="GO:0000978">
    <property type="term" value="F:RNA polymerase II cis-regulatory region sequence-specific DNA binding"/>
    <property type="evidence" value="ECO:0007669"/>
    <property type="project" value="TreeGrafter"/>
</dbReference>
<dbReference type="GO" id="GO:1990841">
    <property type="term" value="F:promoter-specific chromatin binding"/>
    <property type="evidence" value="ECO:0007669"/>
    <property type="project" value="TreeGrafter"/>
</dbReference>
<dbReference type="GO" id="GO:0005634">
    <property type="term" value="C:nucleus"/>
    <property type="evidence" value="ECO:0007669"/>
    <property type="project" value="TreeGrafter"/>
</dbReference>
<dbReference type="Proteomes" id="UP001066276">
    <property type="component" value="Chromosome 7"/>
</dbReference>
<feature type="compositionally biased region" description="Polar residues" evidence="1">
    <location>
        <begin position="17"/>
        <end position="28"/>
    </location>
</feature>
<proteinExistence type="predicted"/>
<comment type="caution">
    <text evidence="2">The sequence shown here is derived from an EMBL/GenBank/DDBJ whole genome shotgun (WGS) entry which is preliminary data.</text>
</comment>
<feature type="region of interest" description="Disordered" evidence="1">
    <location>
        <begin position="235"/>
        <end position="311"/>
    </location>
</feature>
<sequence>MSPRAGSAATGSPGRPSPTNFTQTSQPSEGLFDLSGKPTVEAFGKQERPGEHLTAFRPVGRYVEFAATHLQSRAQSPSIDVGSEDMQYQPENLIAAYEISSPVAEDDDVLTPLNLSKKAESIHDTVGQHEYKHANPQHFTDEQDMPLNLSVKDACSGATQRTAMKSPLHGKDTPPPLQRSDADGPAVHGCSMLKEQNAKTCNDRQSQDLKTVDSCDEQKQTAAVALCQLAAYSPSRGIMGNEDRPSEDTSPEQNNVEAHSAVQQDIPQDSKSRVQKRTHGKDSGRLQSATKKTKVADPGRVFTLRKRPRVS</sequence>
<feature type="compositionally biased region" description="Polar residues" evidence="1">
    <location>
        <begin position="251"/>
        <end position="269"/>
    </location>
</feature>
<reference evidence="2" key="1">
    <citation type="journal article" date="2022" name="bioRxiv">
        <title>Sequencing and chromosome-scale assembly of the giantPleurodeles waltlgenome.</title>
        <authorList>
            <person name="Brown T."/>
            <person name="Elewa A."/>
            <person name="Iarovenko S."/>
            <person name="Subramanian E."/>
            <person name="Araus A.J."/>
            <person name="Petzold A."/>
            <person name="Susuki M."/>
            <person name="Suzuki K.-i.T."/>
            <person name="Hayashi T."/>
            <person name="Toyoda A."/>
            <person name="Oliveira C."/>
            <person name="Osipova E."/>
            <person name="Leigh N.D."/>
            <person name="Simon A."/>
            <person name="Yun M.H."/>
        </authorList>
    </citation>
    <scope>NUCLEOTIDE SEQUENCE</scope>
    <source>
        <strain evidence="2">20211129_DDA</strain>
        <tissue evidence="2">Liver</tissue>
    </source>
</reference>
<dbReference type="PANTHER" id="PTHR14678">
    <property type="entry name" value="PROLINE-RICH PROTEIN 35-RELATED"/>
    <property type="match status" value="1"/>
</dbReference>
<dbReference type="AlphaFoldDB" id="A0AAV7PTR3"/>
<keyword evidence="3" id="KW-1185">Reference proteome</keyword>
<feature type="region of interest" description="Disordered" evidence="1">
    <location>
        <begin position="1"/>
        <end position="52"/>
    </location>
</feature>
<dbReference type="EMBL" id="JANPWB010000011">
    <property type="protein sequence ID" value="KAJ1130657.1"/>
    <property type="molecule type" value="Genomic_DNA"/>
</dbReference>